<feature type="transmembrane region" description="Helical" evidence="2">
    <location>
        <begin position="29"/>
        <end position="50"/>
    </location>
</feature>
<organism evidence="3 4">
    <name type="scientific">Bradyrhizobium manausense</name>
    <dbReference type="NCBI Taxonomy" id="989370"/>
    <lineage>
        <taxon>Bacteria</taxon>
        <taxon>Pseudomonadati</taxon>
        <taxon>Pseudomonadota</taxon>
        <taxon>Alphaproteobacteria</taxon>
        <taxon>Hyphomicrobiales</taxon>
        <taxon>Nitrobacteraceae</taxon>
        <taxon>Bradyrhizobium</taxon>
    </lineage>
</organism>
<protein>
    <submittedName>
        <fullName evidence="3">Uncharacterized protein</fullName>
    </submittedName>
</protein>
<feature type="region of interest" description="Disordered" evidence="1">
    <location>
        <begin position="1"/>
        <end position="23"/>
    </location>
</feature>
<keyword evidence="2" id="KW-1133">Transmembrane helix</keyword>
<keyword evidence="2" id="KW-0812">Transmembrane</keyword>
<reference evidence="3 4" key="1">
    <citation type="submission" date="2015-09" db="EMBL/GenBank/DDBJ databases">
        <title>Draft Genome Sequence of Bradyrhizobium manausense Strain BR 3351T, a Novel Symbiotic Nitrogen-Fixing Alphaproteobacterium Isolated from Brazilian Amazon Rain Forest.</title>
        <authorList>
            <person name="De Araujo J.L."/>
            <person name="Zilli J.E."/>
        </authorList>
    </citation>
    <scope>NUCLEOTIDE SEQUENCE [LARGE SCALE GENOMIC DNA]</scope>
    <source>
        <strain evidence="3 4">BR3351</strain>
    </source>
</reference>
<dbReference type="Proteomes" id="UP000051936">
    <property type="component" value="Unassembled WGS sequence"/>
</dbReference>
<accession>A0A0R3E5W1</accession>
<keyword evidence="4" id="KW-1185">Reference proteome</keyword>
<evidence type="ECO:0000256" key="2">
    <source>
        <dbReference type="SAM" id="Phobius"/>
    </source>
</evidence>
<dbReference type="RefSeq" id="WP_057740572.1">
    <property type="nucleotide sequence ID" value="NZ_LJYG01000004.1"/>
</dbReference>
<dbReference type="EMBL" id="LJYG01000004">
    <property type="protein sequence ID" value="KRQ17542.1"/>
    <property type="molecule type" value="Genomic_DNA"/>
</dbReference>
<proteinExistence type="predicted"/>
<dbReference type="AlphaFoldDB" id="A0A0R3E5W1"/>
<evidence type="ECO:0000313" key="3">
    <source>
        <dbReference type="EMBL" id="KRQ17542.1"/>
    </source>
</evidence>
<name>A0A0R3E5W1_9BRAD</name>
<evidence type="ECO:0000313" key="4">
    <source>
        <dbReference type="Proteomes" id="UP000051936"/>
    </source>
</evidence>
<gene>
    <name evidence="3" type="ORF">AOQ71_00655</name>
</gene>
<comment type="caution">
    <text evidence="3">The sequence shown here is derived from an EMBL/GenBank/DDBJ whole genome shotgun (WGS) entry which is preliminary data.</text>
</comment>
<sequence length="83" mass="8609">MSDTGTTPPTPPPQDDAPATAPPRRDGCLTAFMVVTGIVLLFPGLCFIAFAGQGGAFVLIGLVLIGTAIFLFIRVATPPKPRQ</sequence>
<keyword evidence="2" id="KW-0472">Membrane</keyword>
<feature type="transmembrane region" description="Helical" evidence="2">
    <location>
        <begin position="56"/>
        <end position="77"/>
    </location>
</feature>
<evidence type="ECO:0000256" key="1">
    <source>
        <dbReference type="SAM" id="MobiDB-lite"/>
    </source>
</evidence>
<dbReference type="STRING" id="989370.AOQ71_00655"/>
<dbReference type="OrthoDB" id="8254223at2"/>